<dbReference type="AlphaFoldDB" id="A0A4Q2R9C3"/>
<reference evidence="1 2" key="2">
    <citation type="submission" date="2019-02" db="EMBL/GenBank/DDBJ databases">
        <title>'Lichenibacterium ramalinii' gen. nov. sp. nov., 'Lichenibacterium minor' gen. nov. sp. nov.</title>
        <authorList>
            <person name="Pankratov T."/>
        </authorList>
    </citation>
    <scope>NUCLEOTIDE SEQUENCE [LARGE SCALE GENOMIC DNA]</scope>
    <source>
        <strain evidence="1 2">RmlP001</strain>
    </source>
</reference>
<keyword evidence="2" id="KW-1185">Reference proteome</keyword>
<reference evidence="1 2" key="1">
    <citation type="submission" date="2018-09" db="EMBL/GenBank/DDBJ databases">
        <authorList>
            <person name="Grouzdev D.S."/>
            <person name="Krutkina M.S."/>
        </authorList>
    </citation>
    <scope>NUCLEOTIDE SEQUENCE [LARGE SCALE GENOMIC DNA]</scope>
    <source>
        <strain evidence="1 2">RmlP001</strain>
    </source>
</reference>
<sequence length="73" mass="7843">MQVALGAAIALALATAGCESTKNPYDPDKPLDKMTKEEWCAYYAFYLTNPNIGEGTRASATKQMRNRGCPGVA</sequence>
<evidence type="ECO:0000313" key="1">
    <source>
        <dbReference type="EMBL" id="RYB02100.1"/>
    </source>
</evidence>
<dbReference type="Proteomes" id="UP000289411">
    <property type="component" value="Unassembled WGS sequence"/>
</dbReference>
<accession>A0A4Q2R9C3</accession>
<evidence type="ECO:0000313" key="2">
    <source>
        <dbReference type="Proteomes" id="UP000289411"/>
    </source>
</evidence>
<comment type="caution">
    <text evidence="1">The sequence shown here is derived from an EMBL/GenBank/DDBJ whole genome shotgun (WGS) entry which is preliminary data.</text>
</comment>
<organism evidence="1 2">
    <name type="scientific">Lichenibacterium ramalinae</name>
    <dbReference type="NCBI Taxonomy" id="2316527"/>
    <lineage>
        <taxon>Bacteria</taxon>
        <taxon>Pseudomonadati</taxon>
        <taxon>Pseudomonadota</taxon>
        <taxon>Alphaproteobacteria</taxon>
        <taxon>Hyphomicrobiales</taxon>
        <taxon>Lichenihabitantaceae</taxon>
        <taxon>Lichenibacterium</taxon>
    </lineage>
</organism>
<dbReference type="EMBL" id="QYBC01000023">
    <property type="protein sequence ID" value="RYB02100.1"/>
    <property type="molecule type" value="Genomic_DNA"/>
</dbReference>
<protein>
    <submittedName>
        <fullName evidence="1">Uncharacterized protein</fullName>
    </submittedName>
</protein>
<proteinExistence type="predicted"/>
<gene>
    <name evidence="1" type="ORF">D3272_22525</name>
</gene>
<name>A0A4Q2R9C3_9HYPH</name>